<dbReference type="OMA" id="PIGTHYY"/>
<proteinExistence type="predicted"/>
<dbReference type="PANTHER" id="PTHR21516">
    <property type="entry name" value="AAA_LID_7 DOMAIN-CONTAINING PROTEIN-RELATED-RELATED"/>
    <property type="match status" value="1"/>
</dbReference>
<dbReference type="HOGENOM" id="CLU_676596_0_0_1"/>
<dbReference type="OrthoDB" id="5775579at2759"/>
<protein>
    <submittedName>
        <fullName evidence="1">Uncharacterized protein</fullName>
    </submittedName>
</protein>
<accession>G0NW31</accession>
<dbReference type="FunCoup" id="G0NW31">
    <property type="interactions" value="1972"/>
</dbReference>
<gene>
    <name evidence="1" type="ORF">CAEBREN_23982</name>
</gene>
<dbReference type="Proteomes" id="UP000008068">
    <property type="component" value="Unassembled WGS sequence"/>
</dbReference>
<dbReference type="EMBL" id="GL379960">
    <property type="protein sequence ID" value="EGT38626.1"/>
    <property type="molecule type" value="Genomic_DNA"/>
</dbReference>
<sequence length="331" mass="37335">MSTDVKKFFLAARRELDDNGAVLVLVDPWTGERHLMNESQLRDTYSIGLGDFMHAYVDPMKILYKISKTEHTARLWTKVDGNVAFVENVLSHLNLVKGELLFQNKLFGDSLCSDKSLAPGDYKIKIHLLETPHQLSNGRKVHFQGTDAEPRVPKPTIGAGFPAAPKKDGKFIGAGFQSASKNEDLVEMRAVVLSSIAKPIGTHYYVWNVDSRTEALFVSKEHDLQQGHFFVGVFKKKPDGRMTCQRYEKPIEQLFEGGLTDKNKIYFTVKIDNYQPAEGNSKYASAFAKYFGNVLEGDTEGTKLSTESNGKMVNIQRRRIGEKDFVWMITE</sequence>
<dbReference type="InParanoid" id="G0NW31"/>
<dbReference type="eggNOG" id="ENOG502TG5T">
    <property type="taxonomic scope" value="Eukaryota"/>
</dbReference>
<dbReference type="PANTHER" id="PTHR21516:SF8">
    <property type="entry name" value="FHA DOMAIN-CONTAINING PROTEIN-RELATED"/>
    <property type="match status" value="1"/>
</dbReference>
<organism evidence="2">
    <name type="scientific">Caenorhabditis brenneri</name>
    <name type="common">Nematode worm</name>
    <dbReference type="NCBI Taxonomy" id="135651"/>
    <lineage>
        <taxon>Eukaryota</taxon>
        <taxon>Metazoa</taxon>
        <taxon>Ecdysozoa</taxon>
        <taxon>Nematoda</taxon>
        <taxon>Chromadorea</taxon>
        <taxon>Rhabditida</taxon>
        <taxon>Rhabditina</taxon>
        <taxon>Rhabditomorpha</taxon>
        <taxon>Rhabditoidea</taxon>
        <taxon>Rhabditidae</taxon>
        <taxon>Peloderinae</taxon>
        <taxon>Caenorhabditis</taxon>
    </lineage>
</organism>
<dbReference type="InterPro" id="IPR004987">
    <property type="entry name" value="DUF272"/>
</dbReference>
<evidence type="ECO:0000313" key="1">
    <source>
        <dbReference type="EMBL" id="EGT38626.1"/>
    </source>
</evidence>
<dbReference type="Pfam" id="PF03312">
    <property type="entry name" value="DUF272"/>
    <property type="match status" value="1"/>
</dbReference>
<dbReference type="AlphaFoldDB" id="G0NW31"/>
<name>G0NW31_CAEBE</name>
<reference evidence="2" key="1">
    <citation type="submission" date="2011-07" db="EMBL/GenBank/DDBJ databases">
        <authorList>
            <consortium name="Caenorhabditis brenneri Sequencing and Analysis Consortium"/>
            <person name="Wilson R.K."/>
        </authorList>
    </citation>
    <scope>NUCLEOTIDE SEQUENCE [LARGE SCALE GENOMIC DNA]</scope>
    <source>
        <strain evidence="2">PB2801</strain>
    </source>
</reference>
<evidence type="ECO:0000313" key="2">
    <source>
        <dbReference type="Proteomes" id="UP000008068"/>
    </source>
</evidence>
<keyword evidence="2" id="KW-1185">Reference proteome</keyword>